<evidence type="ECO:0000259" key="2">
    <source>
        <dbReference type="Pfam" id="PF02517"/>
    </source>
</evidence>
<reference evidence="3" key="1">
    <citation type="submission" date="2019-11" db="EMBL/GenBank/DDBJ databases">
        <authorList>
            <person name="Feng L."/>
        </authorList>
    </citation>
    <scope>NUCLEOTIDE SEQUENCE</scope>
    <source>
        <strain evidence="3">PgorbachiiLFYP46</strain>
    </source>
</reference>
<evidence type="ECO:0000313" key="3">
    <source>
        <dbReference type="EMBL" id="VYT88210.1"/>
    </source>
</evidence>
<feature type="transmembrane region" description="Helical" evidence="1">
    <location>
        <begin position="162"/>
        <end position="180"/>
    </location>
</feature>
<dbReference type="PANTHER" id="PTHR35797:SF1">
    <property type="entry name" value="PROTEASE"/>
    <property type="match status" value="1"/>
</dbReference>
<feature type="transmembrane region" description="Helical" evidence="1">
    <location>
        <begin position="229"/>
        <end position="249"/>
    </location>
</feature>
<proteinExistence type="predicted"/>
<protein>
    <submittedName>
        <fullName evidence="3">CAAX amino terminal protease self- immunity</fullName>
    </submittedName>
</protein>
<keyword evidence="1" id="KW-0472">Membrane</keyword>
<dbReference type="InterPro" id="IPR042150">
    <property type="entry name" value="MmRce1-like"/>
</dbReference>
<feature type="transmembrane region" description="Helical" evidence="1">
    <location>
        <begin position="9"/>
        <end position="29"/>
    </location>
</feature>
<dbReference type="GO" id="GO:0004175">
    <property type="term" value="F:endopeptidase activity"/>
    <property type="evidence" value="ECO:0007669"/>
    <property type="project" value="UniProtKB-ARBA"/>
</dbReference>
<feature type="domain" description="CAAX prenyl protease 2/Lysostaphin resistance protein A-like" evidence="2">
    <location>
        <begin position="169"/>
        <end position="269"/>
    </location>
</feature>
<evidence type="ECO:0000256" key="1">
    <source>
        <dbReference type="SAM" id="Phobius"/>
    </source>
</evidence>
<sequence length="310" mass="36008">MSTKKEIKYFLFIVFFLDFLLGITCKYFYKVDNTGVITLITSLVPAFIAILLEKDFKLKDLFKDKFNLIYSLYFILFIFSYILALFSKKVLNNMNYAVYLGWAISIYLLTIDDKRLRGKFNFAILAKWAFIVILIDTFRMGILNFYFQSDVDVTDLLTRVKGTFTIGLFSTIINLIFTMGEEYGWRYFLQTRSQSLYGNRIGVLLTGIMWGLSHLPLYFFVFYSGIEGFYAGIDITVFCITIGIVLGLIYMESRSVLAVTFIHLLHNMFMANGTSADYNQDFIFTKEFLLVSVITAILVYTPFLLNKKYN</sequence>
<dbReference type="RefSeq" id="WP_156701000.1">
    <property type="nucleotide sequence ID" value="NZ_CACRUP010000010.1"/>
</dbReference>
<keyword evidence="1" id="KW-1133">Transmembrane helix</keyword>
<keyword evidence="1" id="KW-0812">Transmembrane</keyword>
<name>A0A6N3AF23_9FIRM</name>
<dbReference type="AlphaFoldDB" id="A0A6N3AF23"/>
<dbReference type="EMBL" id="CACRUP010000010">
    <property type="protein sequence ID" value="VYT88210.1"/>
    <property type="molecule type" value="Genomic_DNA"/>
</dbReference>
<feature type="transmembrane region" description="Helical" evidence="1">
    <location>
        <begin position="201"/>
        <end position="223"/>
    </location>
</feature>
<dbReference type="GO" id="GO:0006508">
    <property type="term" value="P:proteolysis"/>
    <property type="evidence" value="ECO:0007669"/>
    <property type="project" value="UniProtKB-KW"/>
</dbReference>
<feature type="transmembrane region" description="Helical" evidence="1">
    <location>
        <begin position="288"/>
        <end position="305"/>
    </location>
</feature>
<dbReference type="Pfam" id="PF02517">
    <property type="entry name" value="Rce1-like"/>
    <property type="match status" value="1"/>
</dbReference>
<feature type="transmembrane region" description="Helical" evidence="1">
    <location>
        <begin position="68"/>
        <end position="87"/>
    </location>
</feature>
<feature type="transmembrane region" description="Helical" evidence="1">
    <location>
        <begin position="122"/>
        <end position="142"/>
    </location>
</feature>
<feature type="transmembrane region" description="Helical" evidence="1">
    <location>
        <begin position="35"/>
        <end position="52"/>
    </location>
</feature>
<organism evidence="3">
    <name type="scientific">Peptoniphilus gorbachii</name>
    <dbReference type="NCBI Taxonomy" id="411567"/>
    <lineage>
        <taxon>Bacteria</taxon>
        <taxon>Bacillati</taxon>
        <taxon>Bacillota</taxon>
        <taxon>Tissierellia</taxon>
        <taxon>Tissierellales</taxon>
        <taxon>Peptoniphilaceae</taxon>
        <taxon>Peptoniphilus</taxon>
    </lineage>
</organism>
<dbReference type="GO" id="GO:0080120">
    <property type="term" value="P:CAAX-box protein maturation"/>
    <property type="evidence" value="ECO:0007669"/>
    <property type="project" value="UniProtKB-ARBA"/>
</dbReference>
<dbReference type="InterPro" id="IPR003675">
    <property type="entry name" value="Rce1/LyrA-like_dom"/>
</dbReference>
<gene>
    <name evidence="3" type="ORF">PGLFYP46_01307</name>
</gene>
<dbReference type="PANTHER" id="PTHR35797">
    <property type="entry name" value="PROTEASE-RELATED"/>
    <property type="match status" value="1"/>
</dbReference>
<keyword evidence="3" id="KW-0645">Protease</keyword>
<feature type="transmembrane region" description="Helical" evidence="1">
    <location>
        <begin position="93"/>
        <end position="110"/>
    </location>
</feature>
<keyword evidence="3" id="KW-0378">Hydrolase</keyword>
<accession>A0A6N3AF23</accession>